<dbReference type="InterPro" id="IPR011989">
    <property type="entry name" value="ARM-like"/>
</dbReference>
<dbReference type="InterPro" id="IPR040122">
    <property type="entry name" value="Importin_beta"/>
</dbReference>
<dbReference type="OrthoDB" id="10263328at2759"/>
<reference evidence="9" key="1">
    <citation type="submission" date="2019-07" db="EMBL/GenBank/DDBJ databases">
        <authorList>
            <person name="Dittberner H."/>
        </authorList>
    </citation>
    <scope>NUCLEOTIDE SEQUENCE [LARGE SCALE GENOMIC DNA]</scope>
</reference>
<evidence type="ECO:0000313" key="10">
    <source>
        <dbReference type="Proteomes" id="UP000489600"/>
    </source>
</evidence>
<dbReference type="Pfam" id="PF25780">
    <property type="entry name" value="TPR_IPO5"/>
    <property type="match status" value="1"/>
</dbReference>
<dbReference type="Gene3D" id="1.25.10.10">
    <property type="entry name" value="Leucine-rich Repeat Variant"/>
    <property type="match status" value="2"/>
</dbReference>
<dbReference type="PANTHER" id="PTHR10527">
    <property type="entry name" value="IMPORTIN BETA"/>
    <property type="match status" value="1"/>
</dbReference>
<dbReference type="InterPro" id="IPR057672">
    <property type="entry name" value="TPR_IPO4/5"/>
</dbReference>
<evidence type="ECO:0000313" key="9">
    <source>
        <dbReference type="EMBL" id="VVB13047.1"/>
    </source>
</evidence>
<evidence type="ECO:0000259" key="8">
    <source>
        <dbReference type="Pfam" id="PF25780"/>
    </source>
</evidence>
<dbReference type="GO" id="GO:0005737">
    <property type="term" value="C:cytoplasm"/>
    <property type="evidence" value="ECO:0007669"/>
    <property type="project" value="UniProtKB-SubCell"/>
</dbReference>
<dbReference type="AlphaFoldDB" id="A0A565CHB7"/>
<keyword evidence="4" id="KW-0963">Cytoplasm</keyword>
<evidence type="ECO:0000256" key="2">
    <source>
        <dbReference type="ARBA" id="ARBA00004496"/>
    </source>
</evidence>
<evidence type="ECO:0000256" key="5">
    <source>
        <dbReference type="ARBA" id="ARBA00022737"/>
    </source>
</evidence>
<dbReference type="InterPro" id="IPR016024">
    <property type="entry name" value="ARM-type_fold"/>
</dbReference>
<gene>
    <name evidence="9" type="ORF">ANE_LOCUS23491</name>
</gene>
<evidence type="ECO:0000256" key="7">
    <source>
        <dbReference type="ARBA" id="ARBA00023242"/>
    </source>
</evidence>
<keyword evidence="3" id="KW-0813">Transport</keyword>
<protein>
    <recommendedName>
        <fullName evidence="8">IPO4/5-like TPR repeats domain-containing protein</fullName>
    </recommendedName>
</protein>
<dbReference type="SUPFAM" id="SSF48371">
    <property type="entry name" value="ARM repeat"/>
    <property type="match status" value="1"/>
</dbReference>
<sequence>MEMIHEFLVAALSADALVRTGGEGSLRQFQEQDLPLFLLSLSSELANDDKPLESRGLADQGSIASNSWLIFLGGKVIAKVASIDIPLKQWPQLFKSLLSNMTDQASPATLKQSTLETLGYVCEEISHDDLEQDEANSVLLAIVYGTLQFETNTQVHLAAMKALLHALDIAHVTFDDETHRNYIMKMVLETAIMSHEAEIMHAACECLVSIVSMYYEVLDLHIGGICRHTSHAINGNQESVALQAVDFWSSICHVEIQEFENRHPHSDIIKRALPHLVPMLLETLLKQDQGRLSMAARTCLDLIKTTVGADMVPFVTTFVQAKKITEPHWTSREAATYALASILERFARL</sequence>
<dbReference type="Proteomes" id="UP000489600">
    <property type="component" value="Unassembled WGS sequence"/>
</dbReference>
<feature type="domain" description="IPO4/5-like TPR repeats" evidence="8">
    <location>
        <begin position="75"/>
        <end position="222"/>
    </location>
</feature>
<evidence type="ECO:0000256" key="4">
    <source>
        <dbReference type="ARBA" id="ARBA00022490"/>
    </source>
</evidence>
<dbReference type="GO" id="GO:0006606">
    <property type="term" value="P:protein import into nucleus"/>
    <property type="evidence" value="ECO:0007669"/>
    <property type="project" value="InterPro"/>
</dbReference>
<keyword evidence="10" id="KW-1185">Reference proteome</keyword>
<evidence type="ECO:0000256" key="1">
    <source>
        <dbReference type="ARBA" id="ARBA00004123"/>
    </source>
</evidence>
<keyword evidence="5" id="KW-0677">Repeat</keyword>
<keyword evidence="7" id="KW-0539">Nucleus</keyword>
<evidence type="ECO:0000256" key="3">
    <source>
        <dbReference type="ARBA" id="ARBA00022448"/>
    </source>
</evidence>
<evidence type="ECO:0000256" key="6">
    <source>
        <dbReference type="ARBA" id="ARBA00022927"/>
    </source>
</evidence>
<comment type="subcellular location">
    <subcellularLocation>
        <location evidence="2">Cytoplasm</location>
    </subcellularLocation>
    <subcellularLocation>
        <location evidence="1">Nucleus</location>
    </subcellularLocation>
</comment>
<comment type="caution">
    <text evidence="9">The sequence shown here is derived from an EMBL/GenBank/DDBJ whole genome shotgun (WGS) entry which is preliminary data.</text>
</comment>
<accession>A0A565CHB7</accession>
<keyword evidence="6" id="KW-0653">Protein transport</keyword>
<proteinExistence type="predicted"/>
<name>A0A565CHB7_9BRAS</name>
<dbReference type="EMBL" id="CABITT030000008">
    <property type="protein sequence ID" value="VVB13047.1"/>
    <property type="molecule type" value="Genomic_DNA"/>
</dbReference>
<organism evidence="9 10">
    <name type="scientific">Arabis nemorensis</name>
    <dbReference type="NCBI Taxonomy" id="586526"/>
    <lineage>
        <taxon>Eukaryota</taxon>
        <taxon>Viridiplantae</taxon>
        <taxon>Streptophyta</taxon>
        <taxon>Embryophyta</taxon>
        <taxon>Tracheophyta</taxon>
        <taxon>Spermatophyta</taxon>
        <taxon>Magnoliopsida</taxon>
        <taxon>eudicotyledons</taxon>
        <taxon>Gunneridae</taxon>
        <taxon>Pentapetalae</taxon>
        <taxon>rosids</taxon>
        <taxon>malvids</taxon>
        <taxon>Brassicales</taxon>
        <taxon>Brassicaceae</taxon>
        <taxon>Arabideae</taxon>
        <taxon>Arabis</taxon>
    </lineage>
</organism>